<dbReference type="PATRIC" id="fig|1227262.3.peg.2733"/>
<evidence type="ECO:0000313" key="3">
    <source>
        <dbReference type="Proteomes" id="UP000016498"/>
    </source>
</evidence>
<evidence type="ECO:0000313" key="2">
    <source>
        <dbReference type="EMBL" id="ERH15096.1"/>
    </source>
</evidence>
<keyword evidence="1" id="KW-0472">Membrane</keyword>
<dbReference type="AlphaFoldDB" id="U1PXD4"/>
<keyword evidence="1" id="KW-0812">Transmembrane</keyword>
<dbReference type="HOGENOM" id="CLU_145211_0_0_11"/>
<dbReference type="Proteomes" id="UP000016498">
    <property type="component" value="Unassembled WGS sequence"/>
</dbReference>
<dbReference type="RefSeq" id="WP_021604823.1">
    <property type="nucleotide sequence ID" value="NZ_KE951517.1"/>
</dbReference>
<protein>
    <submittedName>
        <fullName evidence="2">Uncharacterized protein</fullName>
    </submittedName>
</protein>
<sequence>MSTLVSDPFVTTVVLGILWPLVQAALDRPWWTRGRRVALVVAAAVVLTAGAWAISAYPLAAETLSAQAVQFLGFAWLAFQALSRIKIGGVSILSWAGILTPGGETREDYTPSHGDDTRSGTGL</sequence>
<gene>
    <name evidence="2" type="ORF">HMPREF1549_03380</name>
</gene>
<keyword evidence="1" id="KW-1133">Transmembrane helix</keyword>
<organism evidence="2 3">
    <name type="scientific">Actinomyces johnsonii F0510</name>
    <dbReference type="NCBI Taxonomy" id="1227262"/>
    <lineage>
        <taxon>Bacteria</taxon>
        <taxon>Bacillati</taxon>
        <taxon>Actinomycetota</taxon>
        <taxon>Actinomycetes</taxon>
        <taxon>Actinomycetales</taxon>
        <taxon>Actinomycetaceae</taxon>
        <taxon>Actinomyces</taxon>
    </lineage>
</organism>
<accession>U1PXD4</accession>
<feature type="transmembrane region" description="Helical" evidence="1">
    <location>
        <begin position="6"/>
        <end position="26"/>
    </location>
</feature>
<reference evidence="2 3" key="1">
    <citation type="submission" date="2013-06" db="EMBL/GenBank/DDBJ databases">
        <authorList>
            <person name="Weinstock G."/>
            <person name="Sodergren E."/>
            <person name="Lobos E.A."/>
            <person name="Fulton L."/>
            <person name="Fulton R."/>
            <person name="Courtney L."/>
            <person name="Fronick C."/>
            <person name="O'Laughlin M."/>
            <person name="Godfrey J."/>
            <person name="Wilson R.M."/>
            <person name="Miner T."/>
            <person name="Farmer C."/>
            <person name="Delehaunty K."/>
            <person name="Cordes M."/>
            <person name="Minx P."/>
            <person name="Tomlinson C."/>
            <person name="Chen J."/>
            <person name="Wollam A."/>
            <person name="Pepin K.H."/>
            <person name="Bhonagiri V."/>
            <person name="Zhang X."/>
            <person name="Warren W."/>
            <person name="Mitreva M."/>
            <person name="Mardis E.R."/>
            <person name="Wilson R.K."/>
        </authorList>
    </citation>
    <scope>NUCLEOTIDE SEQUENCE [LARGE SCALE GENOMIC DNA]</scope>
    <source>
        <strain evidence="2 3">F0510</strain>
    </source>
</reference>
<evidence type="ECO:0000256" key="1">
    <source>
        <dbReference type="SAM" id="Phobius"/>
    </source>
</evidence>
<feature type="transmembrane region" description="Helical" evidence="1">
    <location>
        <begin position="38"/>
        <end position="58"/>
    </location>
</feature>
<dbReference type="EMBL" id="AWSD01000414">
    <property type="protein sequence ID" value="ERH15096.1"/>
    <property type="molecule type" value="Genomic_DNA"/>
</dbReference>
<name>U1PXD4_9ACTO</name>
<comment type="caution">
    <text evidence="2">The sequence shown here is derived from an EMBL/GenBank/DDBJ whole genome shotgun (WGS) entry which is preliminary data.</text>
</comment>
<proteinExistence type="predicted"/>